<evidence type="ECO:0000313" key="1">
    <source>
        <dbReference type="EMBL" id="QIP37999.1"/>
    </source>
</evidence>
<organism evidence="1 2">
    <name type="scientific">Rhodococcus erythropolis</name>
    <name type="common">Arthrobacter picolinophilus</name>
    <dbReference type="NCBI Taxonomy" id="1833"/>
    <lineage>
        <taxon>Bacteria</taxon>
        <taxon>Bacillati</taxon>
        <taxon>Actinomycetota</taxon>
        <taxon>Actinomycetes</taxon>
        <taxon>Mycobacteriales</taxon>
        <taxon>Nocardiaceae</taxon>
        <taxon>Rhodococcus</taxon>
        <taxon>Rhodococcus erythropolis group</taxon>
    </lineage>
</organism>
<sequence>MGRYRDATTSNATASGELQVKVARRIEKTLNAAEAPMARLRERETIAGREALDALSAVHRADASVDVLLYELLAAVILGGTSTTEVSREVRISPTLLTRHLPRSLTDLRGRHLRIDRSAPHGWAEATS</sequence>
<gene>
    <name evidence="1" type="ORF">G9444_0755</name>
</gene>
<dbReference type="EMBL" id="CP050124">
    <property type="protein sequence ID" value="QIP37999.1"/>
    <property type="molecule type" value="Genomic_DNA"/>
</dbReference>
<proteinExistence type="predicted"/>
<reference evidence="1 2" key="1">
    <citation type="submission" date="2020-03" db="EMBL/GenBank/DDBJ databases">
        <title>Screen low temperature-resistant strains for efficient degradation of petroleum hydrocarbons under the low temperature.</title>
        <authorList>
            <person name="Wang Y."/>
            <person name="Chen J."/>
        </authorList>
    </citation>
    <scope>NUCLEOTIDE SEQUENCE [LARGE SCALE GENOMIC DNA]</scope>
    <source>
        <strain evidence="1 2">KB1</strain>
    </source>
</reference>
<dbReference type="Proteomes" id="UP000502345">
    <property type="component" value="Chromosome"/>
</dbReference>
<name>A0A6G9CMB4_RHOER</name>
<dbReference type="RefSeq" id="WP_166501768.1">
    <property type="nucleotide sequence ID" value="NZ_CP050124.1"/>
</dbReference>
<accession>A0A6G9CMB4</accession>
<dbReference type="AlphaFoldDB" id="A0A6G9CMB4"/>
<protein>
    <submittedName>
        <fullName evidence="1">Uncharacterized protein</fullName>
    </submittedName>
</protein>
<evidence type="ECO:0000313" key="2">
    <source>
        <dbReference type="Proteomes" id="UP000502345"/>
    </source>
</evidence>